<dbReference type="GO" id="GO:0016618">
    <property type="term" value="F:hydroxypyruvate reductase [NAD(P)H] activity"/>
    <property type="evidence" value="ECO:0007669"/>
    <property type="project" value="TreeGrafter"/>
</dbReference>
<dbReference type="RefSeq" id="WP_119928147.1">
    <property type="nucleotide sequence ID" value="NZ_QZEY01000007.1"/>
</dbReference>
<dbReference type="InterPro" id="IPR036291">
    <property type="entry name" value="NAD(P)-bd_dom_sf"/>
</dbReference>
<dbReference type="PANTHER" id="PTHR10996">
    <property type="entry name" value="2-HYDROXYACID DEHYDROGENASE-RELATED"/>
    <property type="match status" value="1"/>
</dbReference>
<dbReference type="OrthoDB" id="4324715at2"/>
<keyword evidence="5" id="KW-1185">Reference proteome</keyword>
<dbReference type="CDD" id="cd12167">
    <property type="entry name" value="2-Hacid_dh_8"/>
    <property type="match status" value="1"/>
</dbReference>
<gene>
    <name evidence="4" type="ORF">D5H75_19700</name>
</gene>
<keyword evidence="1" id="KW-0560">Oxidoreductase</keyword>
<accession>A0A3A4BJQ5</accession>
<evidence type="ECO:0000256" key="1">
    <source>
        <dbReference type="ARBA" id="ARBA00023002"/>
    </source>
</evidence>
<evidence type="ECO:0000313" key="5">
    <source>
        <dbReference type="Proteomes" id="UP000265768"/>
    </source>
</evidence>
<dbReference type="PROSITE" id="PS00671">
    <property type="entry name" value="D_2_HYDROXYACID_DH_3"/>
    <property type="match status" value="1"/>
</dbReference>
<dbReference type="PROSITE" id="PS00670">
    <property type="entry name" value="D_2_HYDROXYACID_DH_2"/>
    <property type="match status" value="1"/>
</dbReference>
<organism evidence="4 5">
    <name type="scientific">Bailinhaonella thermotolerans</name>
    <dbReference type="NCBI Taxonomy" id="1070861"/>
    <lineage>
        <taxon>Bacteria</taxon>
        <taxon>Bacillati</taxon>
        <taxon>Actinomycetota</taxon>
        <taxon>Actinomycetes</taxon>
        <taxon>Streptosporangiales</taxon>
        <taxon>Streptosporangiaceae</taxon>
        <taxon>Bailinhaonella</taxon>
    </lineage>
</organism>
<dbReference type="Proteomes" id="UP000265768">
    <property type="component" value="Unassembled WGS sequence"/>
</dbReference>
<dbReference type="InterPro" id="IPR029753">
    <property type="entry name" value="D-isomer_DH_CS"/>
</dbReference>
<dbReference type="InterPro" id="IPR050223">
    <property type="entry name" value="D-isomer_2-hydroxyacid_DH"/>
</dbReference>
<comment type="caution">
    <text evidence="4">The sequence shown here is derived from an EMBL/GenBank/DDBJ whole genome shotgun (WGS) entry which is preliminary data.</text>
</comment>
<evidence type="ECO:0000313" key="4">
    <source>
        <dbReference type="EMBL" id="RJL31462.1"/>
    </source>
</evidence>
<dbReference type="SUPFAM" id="SSF51735">
    <property type="entry name" value="NAD(P)-binding Rossmann-fold domains"/>
    <property type="match status" value="1"/>
</dbReference>
<evidence type="ECO:0000256" key="2">
    <source>
        <dbReference type="ARBA" id="ARBA00023027"/>
    </source>
</evidence>
<keyword evidence="2" id="KW-0520">NAD</keyword>
<proteinExistence type="predicted"/>
<sequence length="340" mass="35311">MAERAVVVAAFAPHLAGDLFPPGVAARLREAADFDPSAALPGFEGERARGLLARADVLITGWGCPRVDASVLDAAPRLRGVMHAAGSVKDLVSPELFARGVVVSSAAEANARPVADYTVAVIVLATKRVFPMARRPGGPVLPAGGLAASYPAGDDIGLDGSVVGVIGASRIGRLVLDRLAGLPVTTLVSDPYLDRQGAAALGAELVGTDDLFRRADVVTVHAPALPETRHLVDDRRLSLMRDGAILVNTARGSLVDHDALTKHCAAGRVDAVLDVTDPEPLPADHPLIGLPNVLITPHLAGAHGRELRLLGEYAVEETLRLLGGVPLRGQVRPADLAHIA</sequence>
<evidence type="ECO:0000259" key="3">
    <source>
        <dbReference type="Pfam" id="PF02826"/>
    </source>
</evidence>
<protein>
    <submittedName>
        <fullName evidence="4">Hydroxyacid dehydrogenase</fullName>
    </submittedName>
</protein>
<dbReference type="Gene3D" id="3.40.50.720">
    <property type="entry name" value="NAD(P)-binding Rossmann-like Domain"/>
    <property type="match status" value="2"/>
</dbReference>
<dbReference type="Pfam" id="PF02826">
    <property type="entry name" value="2-Hacid_dh_C"/>
    <property type="match status" value="1"/>
</dbReference>
<reference evidence="4 5" key="1">
    <citation type="submission" date="2018-09" db="EMBL/GenBank/DDBJ databases">
        <title>YIM 75507 draft genome.</title>
        <authorList>
            <person name="Tang S."/>
            <person name="Feng Y."/>
        </authorList>
    </citation>
    <scope>NUCLEOTIDE SEQUENCE [LARGE SCALE GENOMIC DNA]</scope>
    <source>
        <strain evidence="4 5">YIM 75507</strain>
    </source>
</reference>
<feature type="domain" description="D-isomer specific 2-hydroxyacid dehydrogenase NAD-binding" evidence="3">
    <location>
        <begin position="158"/>
        <end position="300"/>
    </location>
</feature>
<dbReference type="AlphaFoldDB" id="A0A3A4BJQ5"/>
<dbReference type="PANTHER" id="PTHR10996:SF178">
    <property type="entry name" value="2-HYDROXYACID DEHYDROGENASE YGL185C-RELATED"/>
    <property type="match status" value="1"/>
</dbReference>
<dbReference type="GO" id="GO:0005829">
    <property type="term" value="C:cytosol"/>
    <property type="evidence" value="ECO:0007669"/>
    <property type="project" value="TreeGrafter"/>
</dbReference>
<dbReference type="SUPFAM" id="SSF52283">
    <property type="entry name" value="Formate/glycerate dehydrogenase catalytic domain-like"/>
    <property type="match status" value="1"/>
</dbReference>
<dbReference type="InterPro" id="IPR006140">
    <property type="entry name" value="D-isomer_DH_NAD-bd"/>
</dbReference>
<name>A0A3A4BJQ5_9ACTN</name>
<dbReference type="GO" id="GO:0051287">
    <property type="term" value="F:NAD binding"/>
    <property type="evidence" value="ECO:0007669"/>
    <property type="project" value="InterPro"/>
</dbReference>
<dbReference type="GO" id="GO:0030267">
    <property type="term" value="F:glyoxylate reductase (NADPH) activity"/>
    <property type="evidence" value="ECO:0007669"/>
    <property type="project" value="TreeGrafter"/>
</dbReference>
<dbReference type="EMBL" id="QZEY01000007">
    <property type="protein sequence ID" value="RJL31462.1"/>
    <property type="molecule type" value="Genomic_DNA"/>
</dbReference>